<dbReference type="InterPro" id="IPR012677">
    <property type="entry name" value="Nucleotide-bd_a/b_plait_sf"/>
</dbReference>
<evidence type="ECO:0008006" key="6">
    <source>
        <dbReference type="Google" id="ProtNLM"/>
    </source>
</evidence>
<dbReference type="Gene3D" id="3.30.70.330">
    <property type="match status" value="1"/>
</dbReference>
<sequence length="498" mass="57324">MSGTGTGSEDIGFRWGKMKGVGKDKGTQFYESFVYGDVEYFLYDVVFLYQDGVPEPFVGKLIKIWELRQEKKRIKIHWFFRPGEIRSYLEDGEYFKNELFLATGKGTGLYNINSLEVLAGKCNVVCTSKDQRNPQPSPEDLKVADFIFYRTFNVDNFSISENIEDKIDGIEVKYFFNGNELKPSVVTKAKVIGSTENIIKGKGNHTLEVILEDRPLKKMRMVEENVKLNSDADKVSPSANKRLLNEMGRVKISDDFTVIDKNSENLRLHKKDAMVLDRSLKMKLPESSVVAEKKADNHSMKVTKRPETDKSKWFADVSWDKRIEMAYEQDRLVMLDNLNPDYSQSEVEDIISRAFTETCSVRLIEESTFTKSIHGKALVIFKTSDAANNVVQRLDREILMLPGGRPLLAMKGIKRPPSKKSSRLIGLLPIDKYAKIKRMRDGLRKAASASHLSQPNTIEYEMALKWMYLEKRSNLWWEMLLKTNVQEVEEHTKRLKHK</sequence>
<dbReference type="GO" id="GO:0003723">
    <property type="term" value="F:RNA binding"/>
    <property type="evidence" value="ECO:0000318"/>
    <property type="project" value="GO_Central"/>
</dbReference>
<evidence type="ECO:0000256" key="1">
    <source>
        <dbReference type="PROSITE-ProRule" id="PRU00176"/>
    </source>
</evidence>
<dbReference type="CDD" id="cd00590">
    <property type="entry name" value="RRM_SF"/>
    <property type="match status" value="1"/>
</dbReference>
<dbReference type="EMBL" id="LFYR01001913">
    <property type="protein sequence ID" value="KMZ58624.1"/>
    <property type="molecule type" value="Genomic_DNA"/>
</dbReference>
<proteinExistence type="predicted"/>
<dbReference type="Pfam" id="PF00076">
    <property type="entry name" value="RRM_1"/>
    <property type="match status" value="1"/>
</dbReference>
<dbReference type="STRING" id="29655.A0A0K9NPD8"/>
<dbReference type="PANTHER" id="PTHR47073:SF2">
    <property type="entry name" value="PROTEIN ANTI-SILENCING 1"/>
    <property type="match status" value="1"/>
</dbReference>
<dbReference type="FunFam" id="2.30.30.490:FF:000017">
    <property type="entry name" value="Bromo-adjacent homology (BAH) domain-containing protein"/>
    <property type="match status" value="1"/>
</dbReference>
<protein>
    <recommendedName>
        <fullName evidence="6">BAH domain-containing protein</fullName>
    </recommendedName>
</protein>
<dbReference type="InterPro" id="IPR000504">
    <property type="entry name" value="RRM_dom"/>
</dbReference>
<keyword evidence="1" id="KW-0694">RNA-binding</keyword>
<dbReference type="PROSITE" id="PS51038">
    <property type="entry name" value="BAH"/>
    <property type="match status" value="1"/>
</dbReference>
<dbReference type="Gene3D" id="2.30.30.490">
    <property type="match status" value="1"/>
</dbReference>
<dbReference type="PROSITE" id="PS50102">
    <property type="entry name" value="RRM"/>
    <property type="match status" value="1"/>
</dbReference>
<gene>
    <name evidence="4" type="ORF">ZOSMA_75G00570</name>
</gene>
<feature type="domain" description="BAH" evidence="3">
    <location>
        <begin position="38"/>
        <end position="163"/>
    </location>
</feature>
<evidence type="ECO:0000259" key="3">
    <source>
        <dbReference type="PROSITE" id="PS51038"/>
    </source>
</evidence>
<organism evidence="4 5">
    <name type="scientific">Zostera marina</name>
    <name type="common">Eelgrass</name>
    <dbReference type="NCBI Taxonomy" id="29655"/>
    <lineage>
        <taxon>Eukaryota</taxon>
        <taxon>Viridiplantae</taxon>
        <taxon>Streptophyta</taxon>
        <taxon>Embryophyta</taxon>
        <taxon>Tracheophyta</taxon>
        <taxon>Spermatophyta</taxon>
        <taxon>Magnoliopsida</taxon>
        <taxon>Liliopsida</taxon>
        <taxon>Zosteraceae</taxon>
        <taxon>Zostera</taxon>
    </lineage>
</organism>
<dbReference type="InterPro" id="IPR001025">
    <property type="entry name" value="BAH_dom"/>
</dbReference>
<keyword evidence="5" id="KW-1185">Reference proteome</keyword>
<dbReference type="SUPFAM" id="SSF54928">
    <property type="entry name" value="RNA-binding domain, RBD"/>
    <property type="match status" value="1"/>
</dbReference>
<feature type="domain" description="RRM" evidence="2">
    <location>
        <begin position="331"/>
        <end position="407"/>
    </location>
</feature>
<dbReference type="InterPro" id="IPR043151">
    <property type="entry name" value="BAH_sf"/>
</dbReference>
<dbReference type="AlphaFoldDB" id="A0A0K9NPD8"/>
<reference evidence="5" key="1">
    <citation type="journal article" date="2016" name="Nature">
        <title>The genome of the seagrass Zostera marina reveals angiosperm adaptation to the sea.</title>
        <authorList>
            <person name="Olsen J.L."/>
            <person name="Rouze P."/>
            <person name="Verhelst B."/>
            <person name="Lin Y.-C."/>
            <person name="Bayer T."/>
            <person name="Collen J."/>
            <person name="Dattolo E."/>
            <person name="De Paoli E."/>
            <person name="Dittami S."/>
            <person name="Maumus F."/>
            <person name="Michel G."/>
            <person name="Kersting A."/>
            <person name="Lauritano C."/>
            <person name="Lohaus R."/>
            <person name="Toepel M."/>
            <person name="Tonon T."/>
            <person name="Vanneste K."/>
            <person name="Amirebrahimi M."/>
            <person name="Brakel J."/>
            <person name="Bostroem C."/>
            <person name="Chovatia M."/>
            <person name="Grimwood J."/>
            <person name="Jenkins J.W."/>
            <person name="Jueterbock A."/>
            <person name="Mraz A."/>
            <person name="Stam W.T."/>
            <person name="Tice H."/>
            <person name="Bornberg-Bauer E."/>
            <person name="Green P.J."/>
            <person name="Pearson G.A."/>
            <person name="Procaccini G."/>
            <person name="Duarte C.M."/>
            <person name="Schmutz J."/>
            <person name="Reusch T.B.H."/>
            <person name="Van de Peer Y."/>
        </authorList>
    </citation>
    <scope>NUCLEOTIDE SEQUENCE [LARGE SCALE GENOMIC DNA]</scope>
    <source>
        <strain evidence="5">cv. Finnish</strain>
    </source>
</reference>
<evidence type="ECO:0000259" key="2">
    <source>
        <dbReference type="PROSITE" id="PS50102"/>
    </source>
</evidence>
<dbReference type="InterPro" id="IPR035979">
    <property type="entry name" value="RBD_domain_sf"/>
</dbReference>
<dbReference type="PANTHER" id="PTHR47073">
    <property type="entry name" value="PROTEIN ANTI-SILENCING 1"/>
    <property type="match status" value="1"/>
</dbReference>
<accession>A0A0K9NPD8</accession>
<dbReference type="OMA" id="KIWQQNQ"/>
<dbReference type="Pfam" id="PF01426">
    <property type="entry name" value="BAH"/>
    <property type="match status" value="1"/>
</dbReference>
<evidence type="ECO:0000313" key="5">
    <source>
        <dbReference type="Proteomes" id="UP000036987"/>
    </source>
</evidence>
<dbReference type="GO" id="GO:0003682">
    <property type="term" value="F:chromatin binding"/>
    <property type="evidence" value="ECO:0007669"/>
    <property type="project" value="InterPro"/>
</dbReference>
<name>A0A0K9NPD8_ZOSMR</name>
<comment type="caution">
    <text evidence="4">The sequence shown here is derived from an EMBL/GenBank/DDBJ whole genome shotgun (WGS) entry which is preliminary data.</text>
</comment>
<evidence type="ECO:0000313" key="4">
    <source>
        <dbReference type="EMBL" id="KMZ58624.1"/>
    </source>
</evidence>
<dbReference type="Proteomes" id="UP000036987">
    <property type="component" value="Unassembled WGS sequence"/>
</dbReference>
<dbReference type="OrthoDB" id="1896853at2759"/>